<dbReference type="Proteomes" id="UP000050640">
    <property type="component" value="Unplaced"/>
</dbReference>
<proteinExistence type="predicted"/>
<feature type="region of interest" description="Disordered" evidence="1">
    <location>
        <begin position="187"/>
        <end position="214"/>
    </location>
</feature>
<dbReference type="AlphaFoldDB" id="A0A0R3RVN9"/>
<dbReference type="WBParaSite" id="EEL_0000618401-mRNA-1">
    <property type="protein sequence ID" value="EEL_0000618401-mRNA-1"/>
    <property type="gene ID" value="EEL_0000618401"/>
</dbReference>
<sequence length="365" mass="42033">MYVVPKKISVGHSIQYSEIMAGSSQFYEHSIKRPAQLNRSVKCPKLYGVVELEIEITELLENISIALHYLQKLDLFSATNCELQIFQNDIASLTSAVTNLKYKIQKRFKDIPFQEDIQCLTSSKENIYGFTSREMADKTWRNIHESKELDKTQSETSFQRRFTAGSSIIASEGERILKISKKEQKKIEQNLPQIAKNEQKKIGTKRKKQNDTKTNQDVFEEIIQDSGCNHSESEQSVNLSSYDFSNNSEVTTFPLSRKEPNVKERKESKNLKLRGIENSENAREIFNSMILLKQAKYEKLQSRQDSAKIQKIAKILNKVRCSAPRLLARTHLASDVKNVKSCFDQNIYISNKHFALNRSTHKPEV</sequence>
<reference evidence="3" key="1">
    <citation type="submission" date="2017-02" db="UniProtKB">
        <authorList>
            <consortium name="WormBaseParasite"/>
        </authorList>
    </citation>
    <scope>IDENTIFICATION</scope>
</reference>
<evidence type="ECO:0000313" key="3">
    <source>
        <dbReference type="WBParaSite" id="EEL_0000618401-mRNA-1"/>
    </source>
</evidence>
<name>A0A0R3RVN9_9BILA</name>
<keyword evidence="2" id="KW-1185">Reference proteome</keyword>
<evidence type="ECO:0000313" key="2">
    <source>
        <dbReference type="Proteomes" id="UP000050640"/>
    </source>
</evidence>
<evidence type="ECO:0000256" key="1">
    <source>
        <dbReference type="SAM" id="MobiDB-lite"/>
    </source>
</evidence>
<accession>A0A0R3RVN9</accession>
<protein>
    <submittedName>
        <fullName evidence="3">Wiskott-Aldrich syndrome protein family member</fullName>
    </submittedName>
</protein>
<organism evidence="2 3">
    <name type="scientific">Elaeophora elaphi</name>
    <dbReference type="NCBI Taxonomy" id="1147741"/>
    <lineage>
        <taxon>Eukaryota</taxon>
        <taxon>Metazoa</taxon>
        <taxon>Ecdysozoa</taxon>
        <taxon>Nematoda</taxon>
        <taxon>Chromadorea</taxon>
        <taxon>Rhabditida</taxon>
        <taxon>Spirurina</taxon>
        <taxon>Spiruromorpha</taxon>
        <taxon>Filarioidea</taxon>
        <taxon>Onchocercidae</taxon>
        <taxon>Elaeophora</taxon>
    </lineage>
</organism>